<dbReference type="Gene3D" id="3.30.428.10">
    <property type="entry name" value="HIT-like"/>
    <property type="match status" value="1"/>
</dbReference>
<comment type="cofactor">
    <cofactor evidence="6">
        <name>Mn(2+)</name>
        <dbReference type="ChEBI" id="CHEBI:29035"/>
    </cofactor>
</comment>
<proteinExistence type="predicted"/>
<evidence type="ECO:0000256" key="5">
    <source>
        <dbReference type="PROSITE-ProRule" id="PRU00464"/>
    </source>
</evidence>
<name>A0A1E3B9P7_ASPCR</name>
<dbReference type="InterPro" id="IPR051884">
    <property type="entry name" value="Bis(5'-adenosyl)-TPase_reg"/>
</dbReference>
<feature type="domain" description="HIT" evidence="8">
    <location>
        <begin position="9"/>
        <end position="116"/>
    </location>
</feature>
<comment type="caution">
    <text evidence="9">The sequence shown here is derived from an EMBL/GenBank/DDBJ whole genome shotgun (WGS) entry which is preliminary data.</text>
</comment>
<feature type="binding site" evidence="3">
    <location>
        <position position="105"/>
    </location>
    <ligand>
        <name>substrate</name>
    </ligand>
</feature>
<keyword evidence="10" id="KW-1185">Reference proteome</keyword>
<dbReference type="OrthoDB" id="680339at2759"/>
<evidence type="ECO:0000256" key="4">
    <source>
        <dbReference type="PIRSR" id="PIRSR639383-3"/>
    </source>
</evidence>
<dbReference type="CDD" id="cd01275">
    <property type="entry name" value="FHIT"/>
    <property type="match status" value="1"/>
</dbReference>
<dbReference type="Pfam" id="PF01230">
    <property type="entry name" value="HIT"/>
    <property type="match status" value="1"/>
</dbReference>
<dbReference type="AlphaFoldDB" id="A0A1E3B9P7"/>
<dbReference type="InterPro" id="IPR011146">
    <property type="entry name" value="HIT-like"/>
</dbReference>
<gene>
    <name evidence="9" type="ORF">SI65_06488</name>
</gene>
<accession>A0A1E3B9P7</accession>
<protein>
    <recommendedName>
        <fullName evidence="6">Bis(5'-adenosyl)-triphosphatase</fullName>
        <ecNumber evidence="6">3.6.1.29</ecNumber>
    </recommendedName>
</protein>
<evidence type="ECO:0000313" key="9">
    <source>
        <dbReference type="EMBL" id="ODM17700.1"/>
    </source>
</evidence>
<dbReference type="SUPFAM" id="SSF54197">
    <property type="entry name" value="HIT-like"/>
    <property type="match status" value="1"/>
</dbReference>
<sequence>MPPALKGILPVHFGPFVVTTQVFHLTPSSFALVNLKPILPGHVLVCPRRIVPRVSDLSPSETTDLFLTVRRVGRMIERVYGASSLNIAIQDGVDAGQSVPHVHAHVIPRQRRDLDHLGGTDAIYEMLDGEEGDVGRIQREAVAATQSRAGDRSGSVNEEVKQLAQEDDGGGRRTNFPAVDNDARKPRSMEEMEAEATMLAREMEKEPLD</sequence>
<keyword evidence="1 6" id="KW-0547">Nucleotide-binding</keyword>
<keyword evidence="6" id="KW-0378">Hydrolase</keyword>
<dbReference type="GO" id="GO:0047710">
    <property type="term" value="F:bis(5'-adenosyl)-triphosphatase activity"/>
    <property type="evidence" value="ECO:0007669"/>
    <property type="project" value="UniProtKB-UniRule"/>
</dbReference>
<feature type="short sequence motif" description="Histidine triad motif" evidence="5">
    <location>
        <begin position="101"/>
        <end position="105"/>
    </location>
</feature>
<dbReference type="InterPro" id="IPR039383">
    <property type="entry name" value="FHIT"/>
</dbReference>
<feature type="binding site" evidence="3">
    <location>
        <begin position="96"/>
        <end position="99"/>
    </location>
    <ligand>
        <name>substrate</name>
    </ligand>
</feature>
<feature type="region of interest" description="Disordered" evidence="7">
    <location>
        <begin position="142"/>
        <end position="195"/>
    </location>
</feature>
<feature type="active site" description="Tele-AMP-histidine intermediate" evidence="2">
    <location>
        <position position="103"/>
    </location>
</feature>
<comment type="catalytic activity">
    <reaction evidence="6">
        <text>P(1),P(3)-bis(5'-adenosyl) triphosphate + H2O = AMP + ADP + 2 H(+)</text>
        <dbReference type="Rhea" id="RHEA:13893"/>
        <dbReference type="ChEBI" id="CHEBI:15377"/>
        <dbReference type="ChEBI" id="CHEBI:15378"/>
        <dbReference type="ChEBI" id="CHEBI:58529"/>
        <dbReference type="ChEBI" id="CHEBI:456215"/>
        <dbReference type="ChEBI" id="CHEBI:456216"/>
        <dbReference type="EC" id="3.6.1.29"/>
    </reaction>
</comment>
<dbReference type="VEuPathDB" id="FungiDB:SI65_06488"/>
<evidence type="ECO:0000259" key="8">
    <source>
        <dbReference type="PROSITE" id="PS51084"/>
    </source>
</evidence>
<evidence type="ECO:0000256" key="3">
    <source>
        <dbReference type="PIRSR" id="PIRSR639383-2"/>
    </source>
</evidence>
<dbReference type="PROSITE" id="PS51084">
    <property type="entry name" value="HIT_2"/>
    <property type="match status" value="1"/>
</dbReference>
<dbReference type="STRING" id="573508.A0A1E3B9P7"/>
<dbReference type="PANTHER" id="PTHR46243">
    <property type="entry name" value="BIS(5'-ADENOSYL)-TRIPHOSPHATASE"/>
    <property type="match status" value="1"/>
</dbReference>
<dbReference type="PANTHER" id="PTHR46243:SF1">
    <property type="entry name" value="BIS(5'-ADENOSYL)-TRIPHOSPHATASE"/>
    <property type="match status" value="1"/>
</dbReference>
<evidence type="ECO:0000256" key="6">
    <source>
        <dbReference type="RuleBase" id="RU366076"/>
    </source>
</evidence>
<evidence type="ECO:0000313" key="10">
    <source>
        <dbReference type="Proteomes" id="UP000094569"/>
    </source>
</evidence>
<feature type="binding site" evidence="3">
    <location>
        <position position="34"/>
    </location>
    <ligand>
        <name>substrate</name>
    </ligand>
</feature>
<dbReference type="InterPro" id="IPR036265">
    <property type="entry name" value="HIT-like_sf"/>
</dbReference>
<feature type="binding site" evidence="3">
    <location>
        <position position="90"/>
    </location>
    <ligand>
        <name>substrate</name>
    </ligand>
</feature>
<organism evidence="9 10">
    <name type="scientific">Aspergillus cristatus</name>
    <name type="common">Chinese Fuzhuan brick tea-fermentation fungus</name>
    <name type="synonym">Eurotium cristatum</name>
    <dbReference type="NCBI Taxonomy" id="573508"/>
    <lineage>
        <taxon>Eukaryota</taxon>
        <taxon>Fungi</taxon>
        <taxon>Dikarya</taxon>
        <taxon>Ascomycota</taxon>
        <taxon>Pezizomycotina</taxon>
        <taxon>Eurotiomycetes</taxon>
        <taxon>Eurotiomycetidae</taxon>
        <taxon>Eurotiales</taxon>
        <taxon>Aspergillaceae</taxon>
        <taxon>Aspergillus</taxon>
        <taxon>Aspergillus subgen. Aspergillus</taxon>
    </lineage>
</organism>
<dbReference type="Proteomes" id="UP000094569">
    <property type="component" value="Unassembled WGS sequence"/>
</dbReference>
<dbReference type="EC" id="3.6.1.29" evidence="6"/>
<feature type="compositionally biased region" description="Basic and acidic residues" evidence="7">
    <location>
        <begin position="181"/>
        <end position="190"/>
    </location>
</feature>
<reference evidence="9 10" key="1">
    <citation type="journal article" date="2016" name="BMC Genomics">
        <title>Comparative genomic and transcriptomic analyses of the Fuzhuan brick tea-fermentation fungus Aspergillus cristatus.</title>
        <authorList>
            <person name="Ge Y."/>
            <person name="Wang Y."/>
            <person name="Liu Y."/>
            <person name="Tan Y."/>
            <person name="Ren X."/>
            <person name="Zhang X."/>
            <person name="Hyde K.D."/>
            <person name="Liu Y."/>
            <person name="Liu Z."/>
        </authorList>
    </citation>
    <scope>NUCLEOTIDE SEQUENCE [LARGE SCALE GENOMIC DNA]</scope>
    <source>
        <strain evidence="9 10">GZAAS20.1005</strain>
    </source>
</reference>
<evidence type="ECO:0000256" key="2">
    <source>
        <dbReference type="PIRSR" id="PIRSR639383-1"/>
    </source>
</evidence>
<feature type="site" description="Important for induction of apoptosis" evidence="4">
    <location>
        <position position="124"/>
    </location>
</feature>
<dbReference type="EMBL" id="JXNT01000007">
    <property type="protein sequence ID" value="ODM17700.1"/>
    <property type="molecule type" value="Genomic_DNA"/>
</dbReference>
<evidence type="ECO:0000256" key="1">
    <source>
        <dbReference type="ARBA" id="ARBA00022741"/>
    </source>
</evidence>
<evidence type="ECO:0000256" key="7">
    <source>
        <dbReference type="SAM" id="MobiDB-lite"/>
    </source>
</evidence>
<dbReference type="GO" id="GO:0000166">
    <property type="term" value="F:nucleotide binding"/>
    <property type="evidence" value="ECO:0007669"/>
    <property type="project" value="UniProtKB-KW"/>
</dbReference>